<accession>A0A1E3THW6</accession>
<dbReference type="InterPro" id="IPR049606">
    <property type="entry name" value="UsfY-like"/>
</dbReference>
<evidence type="ECO:0008006" key="4">
    <source>
        <dbReference type="Google" id="ProtNLM"/>
    </source>
</evidence>
<gene>
    <name evidence="2" type="ORF">MSP7336_02421</name>
</gene>
<protein>
    <recommendedName>
        <fullName evidence="4">UsfY protein</fullName>
    </recommendedName>
</protein>
<keyword evidence="1" id="KW-1133">Transmembrane helix</keyword>
<evidence type="ECO:0000256" key="1">
    <source>
        <dbReference type="SAM" id="Phobius"/>
    </source>
</evidence>
<proteinExistence type="predicted"/>
<keyword evidence="1" id="KW-0812">Transmembrane</keyword>
<dbReference type="STRING" id="29313.BHQ16_08030"/>
<evidence type="ECO:0000313" key="2">
    <source>
        <dbReference type="EMBL" id="SRX94173.1"/>
    </source>
</evidence>
<keyword evidence="3" id="KW-1185">Reference proteome</keyword>
<keyword evidence="1" id="KW-0472">Membrane</keyword>
<feature type="transmembrane region" description="Helical" evidence="1">
    <location>
        <begin position="56"/>
        <end position="77"/>
    </location>
</feature>
<dbReference type="EMBL" id="UEGW01000001">
    <property type="protein sequence ID" value="SRX94173.1"/>
    <property type="molecule type" value="Genomic_DNA"/>
</dbReference>
<dbReference type="RefSeq" id="WP_069395507.1">
    <property type="nucleotide sequence ID" value="NZ_JACKUN010000012.1"/>
</dbReference>
<sequence length="94" mass="10438">MGHTHHDPTDHFRTTHPHAGITMKDNFFWPGFILLAVGVIGMIGTTVAAAYRQYEWFGTAALVAVLGVVAGTLWFLVEVRRVTGLDEQWARQSS</sequence>
<dbReference type="AlphaFoldDB" id="A0A1E3THW6"/>
<organism evidence="2 3">
    <name type="scientific">Mycobacterium shimoidei</name>
    <dbReference type="NCBI Taxonomy" id="29313"/>
    <lineage>
        <taxon>Bacteria</taxon>
        <taxon>Bacillati</taxon>
        <taxon>Actinomycetota</taxon>
        <taxon>Actinomycetes</taxon>
        <taxon>Mycobacteriales</taxon>
        <taxon>Mycobacteriaceae</taxon>
        <taxon>Mycobacterium</taxon>
    </lineage>
</organism>
<dbReference type="Proteomes" id="UP000252015">
    <property type="component" value="Unassembled WGS sequence"/>
</dbReference>
<feature type="transmembrane region" description="Helical" evidence="1">
    <location>
        <begin position="27"/>
        <end position="49"/>
    </location>
</feature>
<evidence type="ECO:0000313" key="3">
    <source>
        <dbReference type="Proteomes" id="UP000252015"/>
    </source>
</evidence>
<name>A0A1E3THW6_MYCSH</name>
<dbReference type="NCBIfam" id="NF041247">
    <property type="entry name" value="UsfY"/>
    <property type="match status" value="1"/>
</dbReference>
<reference evidence="2 3" key="1">
    <citation type="submission" date="2018-05" db="EMBL/GenBank/DDBJ databases">
        <authorList>
            <consortium name="IHU Genomes"/>
        </authorList>
    </citation>
    <scope>NUCLEOTIDE SEQUENCE [LARGE SCALE GENOMIC DNA]</scope>
    <source>
        <strain evidence="2 3">P7336</strain>
    </source>
</reference>